<evidence type="ECO:0000313" key="11">
    <source>
        <dbReference type="Proteomes" id="UP000091929"/>
    </source>
</evidence>
<proteinExistence type="inferred from homology"/>
<evidence type="ECO:0000256" key="5">
    <source>
        <dbReference type="ARBA" id="ARBA00022840"/>
    </source>
</evidence>
<keyword evidence="6" id="KW-0408">Iron</keyword>
<reference evidence="11 12" key="1">
    <citation type="journal article" date="2016" name="ISME J.">
        <title>Chasing the elusive Euryarchaeota class WSA2: genomes reveal a uniquely fastidious methyl-reducing methanogen.</title>
        <authorList>
            <person name="Nobu M.K."/>
            <person name="Narihiro T."/>
            <person name="Kuroda K."/>
            <person name="Mei R."/>
            <person name="Liu W.T."/>
        </authorList>
    </citation>
    <scope>NUCLEOTIDE SEQUENCE [LARGE SCALE GENOMIC DNA]</scope>
    <source>
        <strain evidence="8">B03fssc0709_Meth_Bin005</strain>
        <strain evidence="9">B15fssc0709_Meth_Bin003</strain>
        <strain evidence="10">BMIXfssc0709_Meth_Bin006</strain>
    </source>
</reference>
<protein>
    <submittedName>
        <fullName evidence="8">Protochlorophyllide reductase iron-sulfur ATP-binding protein</fullName>
    </submittedName>
</protein>
<dbReference type="PROSITE" id="PS51026">
    <property type="entry name" value="NIFH_FRXC_3"/>
    <property type="match status" value="1"/>
</dbReference>
<accession>A0A150IKT1</accession>
<dbReference type="GO" id="GO:0005524">
    <property type="term" value="F:ATP binding"/>
    <property type="evidence" value="ECO:0007669"/>
    <property type="project" value="UniProtKB-KW"/>
</dbReference>
<keyword evidence="5 8" id="KW-0067">ATP-binding</keyword>
<accession>A0A150IZU1</accession>
<evidence type="ECO:0000256" key="3">
    <source>
        <dbReference type="ARBA" id="ARBA00022723"/>
    </source>
</evidence>
<keyword evidence="3" id="KW-0479">Metal-binding</keyword>
<dbReference type="InterPro" id="IPR030655">
    <property type="entry name" value="NifH/chlL_CS"/>
</dbReference>
<dbReference type="EMBL" id="LNJC01000012">
    <property type="protein sequence ID" value="KYC50507.1"/>
    <property type="molecule type" value="Genomic_DNA"/>
</dbReference>
<keyword evidence="7" id="KW-0411">Iron-sulfur</keyword>
<gene>
    <name evidence="8" type="ORF">APG10_00687</name>
    <name evidence="9" type="ORF">APG11_00905</name>
    <name evidence="10" type="ORF">APG12_00744</name>
</gene>
<evidence type="ECO:0000256" key="2">
    <source>
        <dbReference type="ARBA" id="ARBA00005504"/>
    </source>
</evidence>
<dbReference type="GO" id="GO:0046872">
    <property type="term" value="F:metal ion binding"/>
    <property type="evidence" value="ECO:0007669"/>
    <property type="project" value="UniProtKB-KW"/>
</dbReference>
<dbReference type="PANTHER" id="PTHR42864:SF2">
    <property type="entry name" value="LIGHT-INDEPENDENT PROTOCHLOROPHYLLIDE REDUCTASE IRON-SULFUR ATP-BINDING PROTEIN"/>
    <property type="match status" value="1"/>
</dbReference>
<sequence length="263" mass="28408">MKQIAIYGKGGIGKSSISSNLSVNLASEGYEVLLIGCDPKSDSTINLFGGRRIDTVLDLYKKGITDPNKLIFDGYKGVKGVEVGGPAAGVGCAGRGILVALKTLNKDYYLEKGFDIVIYDVPGDVVCGGFAGPAREGYADEVYIVTSGEYLSIYAANNIVKGLFNLNVKMGGIIGNMRNIVNEEQKIESYAKEIGSQLITAVERNSKIHESEIEGKTVLEKYPNDPLNLKFKEIGNKILENKKSKVPNPTTDEKIRSILGGLY</sequence>
<dbReference type="PIRSF" id="PIRSF000363">
    <property type="entry name" value="Nitrogenase_iron"/>
    <property type="match status" value="1"/>
</dbReference>
<dbReference type="Proteomes" id="UP000092403">
    <property type="component" value="Unassembled WGS sequence"/>
</dbReference>
<dbReference type="EMBL" id="LNGE01000014">
    <property type="protein sequence ID" value="KYC45613.1"/>
    <property type="molecule type" value="Genomic_DNA"/>
</dbReference>
<dbReference type="PANTHER" id="PTHR42864">
    <property type="entry name" value="LIGHT-INDEPENDENT PROTOCHLOROPHYLLIDE REDUCTASE IRON-SULFUR ATP-BINDING PROTEIN"/>
    <property type="match status" value="1"/>
</dbReference>
<evidence type="ECO:0000313" key="9">
    <source>
        <dbReference type="EMBL" id="KYC47736.1"/>
    </source>
</evidence>
<dbReference type="SUPFAM" id="SSF52540">
    <property type="entry name" value="P-loop containing nucleoside triphosphate hydrolases"/>
    <property type="match status" value="1"/>
</dbReference>
<dbReference type="PROSITE" id="PS00746">
    <property type="entry name" value="NIFH_FRXC_1"/>
    <property type="match status" value="1"/>
</dbReference>
<accession>A0A150IRZ8</accession>
<comment type="similarity">
    <text evidence="2">Belongs to the NifH/BchL/ChlL family.</text>
</comment>
<dbReference type="PRINTS" id="PR00091">
    <property type="entry name" value="NITROGNASEII"/>
</dbReference>
<organism evidence="8 12">
    <name type="scientific">Candidatus Methanofastidiosum methylothiophilum</name>
    <dbReference type="NCBI Taxonomy" id="1705564"/>
    <lineage>
        <taxon>Archaea</taxon>
        <taxon>Methanobacteriati</taxon>
        <taxon>Methanobacteriota</taxon>
        <taxon>Stenosarchaea group</taxon>
        <taxon>Candidatus Methanofastidiosia</taxon>
        <taxon>Candidatus Methanofastidiosales</taxon>
        <taxon>Candidatus Methanofastidiosaceae</taxon>
        <taxon>Candidatus Methanofastidiosum</taxon>
    </lineage>
</organism>
<dbReference type="Proteomes" id="UP000092401">
    <property type="component" value="Unassembled WGS sequence"/>
</dbReference>
<evidence type="ECO:0000256" key="1">
    <source>
        <dbReference type="ARBA" id="ARBA00001966"/>
    </source>
</evidence>
<dbReference type="Pfam" id="PF00142">
    <property type="entry name" value="Fer4_NifH"/>
    <property type="match status" value="1"/>
</dbReference>
<dbReference type="Gene3D" id="3.40.50.300">
    <property type="entry name" value="P-loop containing nucleotide triphosphate hydrolases"/>
    <property type="match status" value="1"/>
</dbReference>
<dbReference type="CDD" id="cd02040">
    <property type="entry name" value="NifH"/>
    <property type="match status" value="1"/>
</dbReference>
<evidence type="ECO:0000313" key="12">
    <source>
        <dbReference type="Proteomes" id="UP000092401"/>
    </source>
</evidence>
<evidence type="ECO:0000256" key="7">
    <source>
        <dbReference type="ARBA" id="ARBA00023014"/>
    </source>
</evidence>
<dbReference type="AlphaFoldDB" id="A0A150IKT1"/>
<dbReference type="PATRIC" id="fig|1706438.3.peg.748"/>
<evidence type="ECO:0000313" key="10">
    <source>
        <dbReference type="EMBL" id="KYC50507.1"/>
    </source>
</evidence>
<evidence type="ECO:0000256" key="4">
    <source>
        <dbReference type="ARBA" id="ARBA00022741"/>
    </source>
</evidence>
<dbReference type="EMBL" id="LNGF01000017">
    <property type="protein sequence ID" value="KYC47736.1"/>
    <property type="molecule type" value="Genomic_DNA"/>
</dbReference>
<dbReference type="GO" id="GO:0051536">
    <property type="term" value="F:iron-sulfur cluster binding"/>
    <property type="evidence" value="ECO:0007669"/>
    <property type="project" value="UniProtKB-KW"/>
</dbReference>
<dbReference type="InterPro" id="IPR027417">
    <property type="entry name" value="P-loop_NTPase"/>
</dbReference>
<dbReference type="InterPro" id="IPR000392">
    <property type="entry name" value="NifH/frxC"/>
</dbReference>
<dbReference type="PATRIC" id="fig|1706437.3.peg.915"/>
<comment type="caution">
    <text evidence="8">The sequence shown here is derived from an EMBL/GenBank/DDBJ whole genome shotgun (WGS) entry which is preliminary data.</text>
</comment>
<evidence type="ECO:0000256" key="6">
    <source>
        <dbReference type="ARBA" id="ARBA00023004"/>
    </source>
</evidence>
<dbReference type="Proteomes" id="UP000091929">
    <property type="component" value="Unassembled WGS sequence"/>
</dbReference>
<dbReference type="GO" id="GO:0016491">
    <property type="term" value="F:oxidoreductase activity"/>
    <property type="evidence" value="ECO:0007669"/>
    <property type="project" value="InterPro"/>
</dbReference>
<dbReference type="PATRIC" id="fig|1706436.3.peg.695"/>
<evidence type="ECO:0000313" key="8">
    <source>
        <dbReference type="EMBL" id="KYC45613.1"/>
    </source>
</evidence>
<name>A0A150IKT1_9EURY</name>
<comment type="cofactor">
    <cofactor evidence="1">
        <name>[4Fe-4S] cluster</name>
        <dbReference type="ChEBI" id="CHEBI:49883"/>
    </cofactor>
</comment>
<keyword evidence="4" id="KW-0547">Nucleotide-binding</keyword>